<reference evidence="1" key="1">
    <citation type="submission" date="2019-08" db="EMBL/GenBank/DDBJ databases">
        <title>Genome sequence of Clostridiales bacterium MT110.</title>
        <authorList>
            <person name="Cao J."/>
        </authorList>
    </citation>
    <scope>NUCLEOTIDE SEQUENCE</scope>
    <source>
        <strain evidence="1">MT110</strain>
    </source>
</reference>
<protein>
    <submittedName>
        <fullName evidence="1">Uncharacterized protein</fullName>
    </submittedName>
</protein>
<accession>A0ACD1AFP5</accession>
<evidence type="ECO:0000313" key="2">
    <source>
        <dbReference type="Proteomes" id="UP000594014"/>
    </source>
</evidence>
<name>A0ACD1AFP5_9FIRM</name>
<dbReference type="Proteomes" id="UP000594014">
    <property type="component" value="Chromosome"/>
</dbReference>
<dbReference type="EMBL" id="CP042469">
    <property type="protein sequence ID" value="QOX65357.1"/>
    <property type="molecule type" value="Genomic_DNA"/>
</dbReference>
<organism evidence="1 2">
    <name type="scientific">Anoxybacterium hadale</name>
    <dbReference type="NCBI Taxonomy" id="3408580"/>
    <lineage>
        <taxon>Bacteria</taxon>
        <taxon>Bacillati</taxon>
        <taxon>Bacillota</taxon>
        <taxon>Clostridia</taxon>
        <taxon>Peptostreptococcales</taxon>
        <taxon>Anaerovoracaceae</taxon>
        <taxon>Anoxybacterium</taxon>
    </lineage>
</organism>
<sequence>MDGDGEMKENLYNHLIGNEEIIREAMSIARIGIWKWDLKYHAVSWSDEMYDIFEIDKRFSKEKLNQEIMKVIHPDDIDIFDNVKQIMTKTPFEYRIIHSDKSIHYIQSKAGNIIFDDHGEPSFLVGTVQEITEQKEAQLALIAAKEYAEEENASKSHFFATMSHEFRTPINVLLSSVQLFEQYLSDVECPNYDKIKKHLKSMKQSSLRLLRLVNNLIDISKIDTGYYSPDIKTYNMVSILEKIVVQDFAKYKNMSIAFQPRLKEALVRCDADMMERIMLNLISNAIKFSDKDCAIKIRLYPYKDSLMIAVKDNGIGIEKDKMELVFQRYHQVQTTLTRKSEGSGIGLAITKSLTELMGGTIMVKSRPGKGSEFIIKMPLVIHDRSRNDTELKEIVNDHQNIVLKMNVEFSDIYL</sequence>
<evidence type="ECO:0000313" key="1">
    <source>
        <dbReference type="EMBL" id="QOX65357.1"/>
    </source>
</evidence>
<gene>
    <name evidence="1" type="ORF">FRZ06_19350</name>
</gene>
<proteinExistence type="predicted"/>
<keyword evidence="2" id="KW-1185">Reference proteome</keyword>